<evidence type="ECO:0008006" key="4">
    <source>
        <dbReference type="Google" id="ProtNLM"/>
    </source>
</evidence>
<dbReference type="RefSeq" id="WP_143011446.1">
    <property type="nucleotide sequence ID" value="NZ_FNBN01000002.1"/>
</dbReference>
<gene>
    <name evidence="2" type="ORF">SAMN04488121_102941</name>
</gene>
<dbReference type="AlphaFoldDB" id="A0A1G7NU38"/>
<keyword evidence="1" id="KW-0732">Signal</keyword>
<reference evidence="2 3" key="1">
    <citation type="submission" date="2016-10" db="EMBL/GenBank/DDBJ databases">
        <authorList>
            <person name="de Groot N.N."/>
        </authorList>
    </citation>
    <scope>NUCLEOTIDE SEQUENCE [LARGE SCALE GENOMIC DNA]</scope>
    <source>
        <strain evidence="2 3">DSM 527</strain>
    </source>
</reference>
<protein>
    <recommendedName>
        <fullName evidence="4">YD repeat-containing protein</fullName>
    </recommendedName>
</protein>
<evidence type="ECO:0000256" key="1">
    <source>
        <dbReference type="SAM" id="SignalP"/>
    </source>
</evidence>
<evidence type="ECO:0000313" key="2">
    <source>
        <dbReference type="EMBL" id="SDF77552.1"/>
    </source>
</evidence>
<dbReference type="EMBL" id="FNBN01000002">
    <property type="protein sequence ID" value="SDF77552.1"/>
    <property type="molecule type" value="Genomic_DNA"/>
</dbReference>
<feature type="chain" id="PRO_5011608988" description="YD repeat-containing protein" evidence="1">
    <location>
        <begin position="24"/>
        <end position="1119"/>
    </location>
</feature>
<dbReference type="OrthoDB" id="680656at2"/>
<sequence>MIRVNTLLLLVCLMTHWVTSTHAQIPLPPATAQTPNIASLGLFGQVPVSYFTGLPQIEIPLYTLQDKGIKIPVTLSYHASGFRPDAHPGWVGQGWNLSAGGAIYRTVNELQDEYNKANVSPYYVNAGYYFNHGVLNVSNWDQVSFMQSITRGDGVLKDTEPDEFSFSFPGGNGKFYMGADGEWKVKCDRPVKVTFNGQFLLPPFEVIPMTPMPNGGYIKAFSGFTITDTDGTQYVFGGSTNSIEFSTSFFEQGPDEWTANAWYLTKVIHADGYSVDLIYERDSYINQLYTSIYNDLGTSTVSNGAFLPKCSSTSISPMQYTGKLMAPVYLKTIQSSIGKISFSRSTSTELKFPQSAYDASYVNGGNQLSYFLTFLRFDDSAYPGCLNNLQWKKLDQVRIENEFGTMIKAYNFTYNNNANERLTLLSLTEQGRDLGSKAPYQFSYDNSQTLPPYLANKNDHWGFYNNQVANVNSADYQAYYNLREPNATYLRTGVLNKIIYPTGGVTEFTYEPHVYGKRLQFVRSAGIDPSFNTNTVAGGLRIAKIKSYDPAKPEQKTEKEYFYVTGYKNNIAVNTLPSSGVLGGQTKYYFDDYRVNAAGLSGVVYSKKIFTSQSVLPACNNAQGSHIGYSEVVEKDNNGGYTRYYFTNFENGHLDESTTTLQPTRTAYEPFTSLEEERGKTTKVETYNSSNVLINSKQIQYIAVNKTNEYVKSLKADRFVVCPENLGVYVEEGTAYRFYTYSYLPLQESNVAYDQNGQNPIATFKTFAYNEQTHQLKSEDHADSRGYHNVAYYRYPYDVLKYDGGTDPSTTATTPYMVKHNIIGRPTEVLETYTTSDDFSYEYVKKATVIRMSGPGNYVKPLSELLMKLPAQPLGASSYTYYNIIGIDGSEIEEVDPNIEQRSFLHYDAYGNVTEYNKDIKYTSYRWGYHGNYLIAKGDNSQPGYASGSNIAYTSFEETDKGDWTYSGTPVTDSWTPTGRYVYNLAAGNITRQGYPSLHFIVQYYKKTGATVNISGTISTRNIRTIGGWTLVEQEVSNASGLLTISGSGLIDELRLFPVGGKLETYTYDPLVGMTSRTDERGDITYYEYDEFQRLKSEKDVYGNILKRYDYQYQAPIQQ</sequence>
<feature type="signal peptide" evidence="1">
    <location>
        <begin position="1"/>
        <end position="23"/>
    </location>
</feature>
<dbReference type="Proteomes" id="UP000199045">
    <property type="component" value="Unassembled WGS sequence"/>
</dbReference>
<dbReference type="STRING" id="104663.SAMN04488121_102941"/>
<name>A0A1G7NU38_CHIFI</name>
<evidence type="ECO:0000313" key="3">
    <source>
        <dbReference type="Proteomes" id="UP000199045"/>
    </source>
</evidence>
<organism evidence="2 3">
    <name type="scientific">Chitinophaga filiformis</name>
    <name type="common">Myxococcus filiformis</name>
    <name type="synonym">Flexibacter filiformis</name>
    <dbReference type="NCBI Taxonomy" id="104663"/>
    <lineage>
        <taxon>Bacteria</taxon>
        <taxon>Pseudomonadati</taxon>
        <taxon>Bacteroidota</taxon>
        <taxon>Chitinophagia</taxon>
        <taxon>Chitinophagales</taxon>
        <taxon>Chitinophagaceae</taxon>
        <taxon>Chitinophaga</taxon>
    </lineage>
</organism>
<proteinExistence type="predicted"/>
<accession>A0A1G7NU38</accession>